<dbReference type="Proteomes" id="UP001162501">
    <property type="component" value="Chromosome 13"/>
</dbReference>
<feature type="non-terminal residue" evidence="1">
    <location>
        <position position="63"/>
    </location>
</feature>
<protein>
    <submittedName>
        <fullName evidence="1">Uncharacterized protein</fullName>
    </submittedName>
</protein>
<gene>
    <name evidence="1" type="ORF">MRATA1EN22A_LOCUS5003</name>
</gene>
<evidence type="ECO:0000313" key="1">
    <source>
        <dbReference type="EMBL" id="CAM9613611.1"/>
    </source>
</evidence>
<organism evidence="1 2">
    <name type="scientific">Rangifer tarandus platyrhynchus</name>
    <name type="common">Svalbard reindeer</name>
    <dbReference type="NCBI Taxonomy" id="3082113"/>
    <lineage>
        <taxon>Eukaryota</taxon>
        <taxon>Metazoa</taxon>
        <taxon>Chordata</taxon>
        <taxon>Craniata</taxon>
        <taxon>Vertebrata</taxon>
        <taxon>Euteleostomi</taxon>
        <taxon>Mammalia</taxon>
        <taxon>Eutheria</taxon>
        <taxon>Laurasiatheria</taxon>
        <taxon>Artiodactyla</taxon>
        <taxon>Ruminantia</taxon>
        <taxon>Pecora</taxon>
        <taxon>Cervidae</taxon>
        <taxon>Odocoileinae</taxon>
        <taxon>Rangifer</taxon>
    </lineage>
</organism>
<dbReference type="EMBL" id="OX596097">
    <property type="protein sequence ID" value="CAM9613611.1"/>
    <property type="molecule type" value="Genomic_DNA"/>
</dbReference>
<accession>A0AC59YE31</accession>
<sequence>LHHVLVRISQIVNLVSRFSGILEIIENCLEEGNFIPGLNSNYFDDKDTHDDKKKKKNLSRQRN</sequence>
<name>A0AC59YE31_RANTA</name>
<reference evidence="1" key="2">
    <citation type="submission" date="2025-03" db="EMBL/GenBank/DDBJ databases">
        <authorList>
            <consortium name="ELIXIR-Norway"/>
            <consortium name="Elixir Norway"/>
        </authorList>
    </citation>
    <scope>NUCLEOTIDE SEQUENCE</scope>
</reference>
<evidence type="ECO:0000313" key="2">
    <source>
        <dbReference type="Proteomes" id="UP001162501"/>
    </source>
</evidence>
<feature type="non-terminal residue" evidence="1">
    <location>
        <position position="1"/>
    </location>
</feature>
<proteinExistence type="predicted"/>
<reference evidence="1" key="1">
    <citation type="submission" date="2023-05" db="EMBL/GenBank/DDBJ databases">
        <authorList>
            <consortium name="ELIXIR-Norway"/>
        </authorList>
    </citation>
    <scope>NUCLEOTIDE SEQUENCE</scope>
</reference>